<accession>A0A1E5UEW0</accession>
<dbReference type="AlphaFoldDB" id="A0A1E5UEW0"/>
<organism evidence="1 2">
    <name type="scientific">Cloacibacterium normanense</name>
    <dbReference type="NCBI Taxonomy" id="237258"/>
    <lineage>
        <taxon>Bacteria</taxon>
        <taxon>Pseudomonadati</taxon>
        <taxon>Bacteroidota</taxon>
        <taxon>Flavobacteriia</taxon>
        <taxon>Flavobacteriales</taxon>
        <taxon>Weeksellaceae</taxon>
    </lineage>
</organism>
<dbReference type="RefSeq" id="WP_069798468.1">
    <property type="nucleotide sequence ID" value="NZ_CP034157.1"/>
</dbReference>
<keyword evidence="2" id="KW-1185">Reference proteome</keyword>
<evidence type="ECO:0000313" key="1">
    <source>
        <dbReference type="EMBL" id="OEL11410.1"/>
    </source>
</evidence>
<dbReference type="EMBL" id="MKGI01000043">
    <property type="protein sequence ID" value="OEL11410.1"/>
    <property type="molecule type" value="Genomic_DNA"/>
</dbReference>
<comment type="caution">
    <text evidence="1">The sequence shown here is derived from an EMBL/GenBank/DDBJ whole genome shotgun (WGS) entry which is preliminary data.</text>
</comment>
<dbReference type="KEGG" id="cnr:EB819_04655"/>
<proteinExistence type="predicted"/>
<gene>
    <name evidence="1" type="ORF">BHF72_2280</name>
</gene>
<name>A0A1E5UEW0_9FLAO</name>
<evidence type="ECO:0000313" key="2">
    <source>
        <dbReference type="Proteomes" id="UP000095601"/>
    </source>
</evidence>
<dbReference type="STRING" id="237258.SAMN04489756_101169"/>
<dbReference type="Proteomes" id="UP000095601">
    <property type="component" value="Unassembled WGS sequence"/>
</dbReference>
<sequence>MTKPTLVLPKTIRFPEENEFPMNSSVLERLRESKNANIVPGYVFKPKDDNPDNIDLPFEFYAEINIDNPQLWSLIITLSEETLPENCALIFGYIDSEINYGFYENKFEILKYLEDYKTELIHDTLLIWGLIYHDNENLTEIYVDESKYLKYWGNNEEKFRNIMNQFNLSEIENLEFIDEYPKVRENINLHFENITETGELIETLRQTYVI</sequence>
<dbReference type="OrthoDB" id="645580at2"/>
<protein>
    <submittedName>
        <fullName evidence="1">Uncharacterized protein</fullName>
    </submittedName>
</protein>
<reference evidence="1 2" key="1">
    <citation type="submission" date="2016-09" db="EMBL/GenBank/DDBJ databases">
        <authorList>
            <person name="Capua I."/>
            <person name="De Benedictis P."/>
            <person name="Joannis T."/>
            <person name="Lombin L.H."/>
            <person name="Cattoli G."/>
        </authorList>
    </citation>
    <scope>NUCLEOTIDE SEQUENCE [LARGE SCALE GENOMIC DNA]</scope>
    <source>
        <strain evidence="1 2">NRS-1</strain>
    </source>
</reference>